<keyword evidence="1" id="KW-0732">Signal</keyword>
<dbReference type="Pfam" id="PF17132">
    <property type="entry name" value="Glyco_hydro_106"/>
    <property type="match status" value="2"/>
</dbReference>
<feature type="signal peptide" evidence="1">
    <location>
        <begin position="1"/>
        <end position="24"/>
    </location>
</feature>
<evidence type="ECO:0000256" key="1">
    <source>
        <dbReference type="SAM" id="SignalP"/>
    </source>
</evidence>
<reference evidence="2 3" key="1">
    <citation type="submission" date="2018-07" db="EMBL/GenBank/DDBJ databases">
        <title>Genomic Encyclopedia of Type Strains, Phase III (KMG-III): the genomes of soil and plant-associated and newly described type strains.</title>
        <authorList>
            <person name="Whitman W."/>
        </authorList>
    </citation>
    <scope>NUCLEOTIDE SEQUENCE [LARGE SCALE GENOMIC DNA]</scope>
    <source>
        <strain evidence="2 3">CECT 7287</strain>
    </source>
</reference>
<organism evidence="2 3">
    <name type="scientific">Cohnella phaseoli</name>
    <dbReference type="NCBI Taxonomy" id="456490"/>
    <lineage>
        <taxon>Bacteria</taxon>
        <taxon>Bacillati</taxon>
        <taxon>Bacillota</taxon>
        <taxon>Bacilli</taxon>
        <taxon>Bacillales</taxon>
        <taxon>Paenibacillaceae</taxon>
        <taxon>Cohnella</taxon>
    </lineage>
</organism>
<name>A0A3D9HRA2_9BACL</name>
<dbReference type="InterPro" id="IPR053161">
    <property type="entry name" value="Ulvan_degrading_GH"/>
</dbReference>
<evidence type="ECO:0000313" key="3">
    <source>
        <dbReference type="Proteomes" id="UP000256977"/>
    </source>
</evidence>
<dbReference type="PANTHER" id="PTHR36848">
    <property type="entry name" value="DNA-BINDING PROTEIN (PUTATIVE SECRETED PROTEIN)-RELATED"/>
    <property type="match status" value="1"/>
</dbReference>
<evidence type="ECO:0000313" key="2">
    <source>
        <dbReference type="EMBL" id="RED51979.1"/>
    </source>
</evidence>
<dbReference type="PANTHER" id="PTHR36848:SF2">
    <property type="entry name" value="SECRETED PROTEIN"/>
    <property type="match status" value="1"/>
</dbReference>
<sequence>MRGLKLMLAVLTIASFLPVFPAAAGANGLCDWTELVGHDTNEQPKTGDLTCDQDGVSFSGETKYYVDGQGGGAFGGIYNRPVKSSDIRVELTIEELADGAVEDAWVSVSFLDAKKFFNIFNTLDPGGVVTLLRNDGGIVSAQVDGYAPFGATNHRTLLNKTTGVAVGQKLELRLKRDFAGRWHYSVNGVRFDGSGELVDLPASLFAGKDVYVVVGVHNVNGHETSFRVSRISSGAQYEPETDGQKVFNERIFANPPLQYRPLRIIHDNLTTSMIDDLKNLGYGGIVTNVPYSDYLESETNWNTLVDNVEYAIDEAGLRMWIYDEEGYPSGGAGGIVLRERPDLEAQGLATIVRETSGSETITIPHPTGHGEVVLAAAYEGTRDNFSAATMTDLRPFLDAGGSLNWSAPAGDRVVFYMVQKPFYEGSHAANNWFEQRRYVNLLEKEAAETFVDWTHEQYFERLGSYFGNGIEAFFTDEPSLLGTYLDPPPVTPLVRDVPDPNVPLLPSLNWGNALLDDFELKRGYDLYPFLPYLAGGDDAQAKQVRWDFYRTLSELLEDNYFGTLQGFCTDKGVACTGHLLLEEDLFHHAVFEGNLMSIYRRMDYPGIDLLTAYPWIAKVWGVTTAKLASSVAKHEGKPHVHSEISNAFDGSEAGITGRLGSIAVQFAYGVDTFTSYYVHTQMSNADNRLFTDYVGRLGYLLDGGKSVAETALYYPIESVWAHTLPPQSIHAEDFAPGAVDVSESLKQTALQLVGSQLDFDYVDEESVLEAGTAEGKLVTADGSAYRTLVVPRVSVMSESALDKLETLADAGVAIVMLDSGNVIGERGTTAGDIQDAYDGLLAHPNVTSVVGESAIPAAVKAAIEPDFALDQPDSAIIYRKQKIGDSYAYLIVNTSENPAQFEASFNVSLERARIWDPLTGSVVPLPLKTKNGRLTADLTFAGRQGMVVTFEPEAADWTILGGQDAGGAVRDGAVANSGGGLTFVGDAKYYVDGQGGGAFGGIFNRPVYADDIEVEMEIGELADEALQDAWVSLSFLDGKKFFNIFNTLDPGGVVTLLRNDGGVLKAQVDGYADFGGGSMQRTLMVKTLDADVGEAFAIRLKRDAVSGKWGYYVNGTRLDTGGELDDLPGGLFDGKNVYVVVGLHNANGGLTSFTVKRISSGE</sequence>
<dbReference type="Gene3D" id="3.40.50.880">
    <property type="match status" value="1"/>
</dbReference>
<dbReference type="Proteomes" id="UP000256977">
    <property type="component" value="Unassembled WGS sequence"/>
</dbReference>
<dbReference type="OrthoDB" id="9761519at2"/>
<protein>
    <submittedName>
        <fullName evidence="2">Alpha-L-rhamnosidase-like protein</fullName>
    </submittedName>
</protein>
<dbReference type="CDD" id="cd03143">
    <property type="entry name" value="A4_beta-galactosidase_middle_domain"/>
    <property type="match status" value="1"/>
</dbReference>
<feature type="chain" id="PRO_5038815773" evidence="1">
    <location>
        <begin position="25"/>
        <end position="1162"/>
    </location>
</feature>
<proteinExistence type="predicted"/>
<dbReference type="RefSeq" id="WP_116065838.1">
    <property type="nucleotide sequence ID" value="NZ_QRDZ01000059.1"/>
</dbReference>
<accession>A0A3D9HRA2</accession>
<dbReference type="AlphaFoldDB" id="A0A3D9HRA2"/>
<gene>
    <name evidence="2" type="ORF">DFP98_15928</name>
</gene>
<dbReference type="InterPro" id="IPR029062">
    <property type="entry name" value="Class_I_gatase-like"/>
</dbReference>
<dbReference type="EMBL" id="QRDZ01000059">
    <property type="protein sequence ID" value="RED51979.1"/>
    <property type="molecule type" value="Genomic_DNA"/>
</dbReference>
<comment type="caution">
    <text evidence="2">The sequence shown here is derived from an EMBL/GenBank/DDBJ whole genome shotgun (WGS) entry which is preliminary data.</text>
</comment>
<keyword evidence="3" id="KW-1185">Reference proteome</keyword>